<protein>
    <submittedName>
        <fullName evidence="1">Uncharacterized protein</fullName>
    </submittedName>
</protein>
<sequence>MKSTVKIDLIKVIIAHWPTVHSHVIHSAGRDYCISGSQRLRELRKKYKFAYTYGDHKYYFWFTPLKEFQEILKAEMEGK</sequence>
<reference evidence="1" key="1">
    <citation type="submission" date="2020-03" db="EMBL/GenBank/DDBJ databases">
        <title>The deep terrestrial virosphere.</title>
        <authorList>
            <person name="Holmfeldt K."/>
            <person name="Nilsson E."/>
            <person name="Simone D."/>
            <person name="Lopez-Fernandez M."/>
            <person name="Wu X."/>
            <person name="de Brujin I."/>
            <person name="Lundin D."/>
            <person name="Andersson A."/>
            <person name="Bertilsson S."/>
            <person name="Dopson M."/>
        </authorList>
    </citation>
    <scope>NUCLEOTIDE SEQUENCE</scope>
    <source>
        <strain evidence="1">MM415B02464</strain>
    </source>
</reference>
<proteinExistence type="predicted"/>
<organism evidence="1">
    <name type="scientific">viral metagenome</name>
    <dbReference type="NCBI Taxonomy" id="1070528"/>
    <lineage>
        <taxon>unclassified sequences</taxon>
        <taxon>metagenomes</taxon>
        <taxon>organismal metagenomes</taxon>
    </lineage>
</organism>
<dbReference type="EMBL" id="MT142882">
    <property type="protein sequence ID" value="QJA89982.1"/>
    <property type="molecule type" value="Genomic_DNA"/>
</dbReference>
<gene>
    <name evidence="1" type="ORF">MM415B02464_0014</name>
</gene>
<accession>A0A6M3L836</accession>
<evidence type="ECO:0000313" key="1">
    <source>
        <dbReference type="EMBL" id="QJA89982.1"/>
    </source>
</evidence>
<name>A0A6M3L836_9ZZZZ</name>
<dbReference type="AlphaFoldDB" id="A0A6M3L836"/>